<name>A0A8E2DGR3_9APHY</name>
<keyword evidence="3" id="KW-1185">Reference proteome</keyword>
<accession>A0A8E2DGR3</accession>
<reference evidence="2 3" key="1">
    <citation type="submission" date="2016-07" db="EMBL/GenBank/DDBJ databases">
        <title>Draft genome of the white-rot fungus Obba rivulosa 3A-2.</title>
        <authorList>
            <consortium name="DOE Joint Genome Institute"/>
            <person name="Miettinen O."/>
            <person name="Riley R."/>
            <person name="Acob R."/>
            <person name="Barry K."/>
            <person name="Cullen D."/>
            <person name="De Vries R."/>
            <person name="Hainaut M."/>
            <person name="Hatakka A."/>
            <person name="Henrissat B."/>
            <person name="Hilden K."/>
            <person name="Kuo R."/>
            <person name="Labutti K."/>
            <person name="Lipzen A."/>
            <person name="Makela M.R."/>
            <person name="Sandor L."/>
            <person name="Spatafora J.W."/>
            <person name="Grigoriev I.V."/>
            <person name="Hibbett D.S."/>
        </authorList>
    </citation>
    <scope>NUCLEOTIDE SEQUENCE [LARGE SCALE GENOMIC DNA]</scope>
    <source>
        <strain evidence="2 3">3A-2</strain>
    </source>
</reference>
<proteinExistence type="predicted"/>
<feature type="chain" id="PRO_5034391237" description="Secreted protein" evidence="1">
    <location>
        <begin position="20"/>
        <end position="89"/>
    </location>
</feature>
<evidence type="ECO:0000256" key="1">
    <source>
        <dbReference type="SAM" id="SignalP"/>
    </source>
</evidence>
<gene>
    <name evidence="2" type="ORF">OBBRIDRAFT_255906</name>
</gene>
<organism evidence="2 3">
    <name type="scientific">Obba rivulosa</name>
    <dbReference type="NCBI Taxonomy" id="1052685"/>
    <lineage>
        <taxon>Eukaryota</taxon>
        <taxon>Fungi</taxon>
        <taxon>Dikarya</taxon>
        <taxon>Basidiomycota</taxon>
        <taxon>Agaricomycotina</taxon>
        <taxon>Agaricomycetes</taxon>
        <taxon>Polyporales</taxon>
        <taxon>Gelatoporiaceae</taxon>
        <taxon>Obba</taxon>
    </lineage>
</organism>
<protein>
    <recommendedName>
        <fullName evidence="4">Secreted protein</fullName>
    </recommendedName>
</protein>
<dbReference type="AlphaFoldDB" id="A0A8E2DGR3"/>
<evidence type="ECO:0008006" key="4">
    <source>
        <dbReference type="Google" id="ProtNLM"/>
    </source>
</evidence>
<feature type="signal peptide" evidence="1">
    <location>
        <begin position="1"/>
        <end position="19"/>
    </location>
</feature>
<keyword evidence="1" id="KW-0732">Signal</keyword>
<sequence length="89" mass="9993">MILKYTLLVLSYCFHGYQGQGHQRRASCLAANVVRAGCRHWVPGPIRIAATWLGVQISSQRATTVSFLRSCPSLLLRSTFFQMHSVLEV</sequence>
<evidence type="ECO:0000313" key="2">
    <source>
        <dbReference type="EMBL" id="OCH86201.1"/>
    </source>
</evidence>
<dbReference type="Proteomes" id="UP000250043">
    <property type="component" value="Unassembled WGS sequence"/>
</dbReference>
<dbReference type="EMBL" id="KV722539">
    <property type="protein sequence ID" value="OCH86201.1"/>
    <property type="molecule type" value="Genomic_DNA"/>
</dbReference>
<evidence type="ECO:0000313" key="3">
    <source>
        <dbReference type="Proteomes" id="UP000250043"/>
    </source>
</evidence>